<protein>
    <submittedName>
        <fullName evidence="1">Oxidoreductase</fullName>
    </submittedName>
</protein>
<dbReference type="EMBL" id="BJHW01000002">
    <property type="protein sequence ID" value="GDY59758.1"/>
    <property type="molecule type" value="Genomic_DNA"/>
</dbReference>
<name>A0A4D4LMV1_STRVO</name>
<keyword evidence="2" id="KW-1185">Reference proteome</keyword>
<dbReference type="SUPFAM" id="SSF51905">
    <property type="entry name" value="FAD/NAD(P)-binding domain"/>
    <property type="match status" value="1"/>
</dbReference>
<dbReference type="Gene3D" id="3.50.50.60">
    <property type="entry name" value="FAD/NAD(P)-binding domain"/>
    <property type="match status" value="2"/>
</dbReference>
<comment type="caution">
    <text evidence="1">The sequence shown here is derived from an EMBL/GenBank/DDBJ whole genome shotgun (WGS) entry which is preliminary data.</text>
</comment>
<dbReference type="AlphaFoldDB" id="A0A4D4LMV1"/>
<organism evidence="1 2">
    <name type="scientific">Streptomyces violaceusniger</name>
    <dbReference type="NCBI Taxonomy" id="68280"/>
    <lineage>
        <taxon>Bacteria</taxon>
        <taxon>Bacillati</taxon>
        <taxon>Actinomycetota</taxon>
        <taxon>Actinomycetes</taxon>
        <taxon>Kitasatosporales</taxon>
        <taxon>Streptomycetaceae</taxon>
        <taxon>Streptomyces</taxon>
        <taxon>Streptomyces violaceusniger group</taxon>
    </lineage>
</organism>
<proteinExistence type="predicted"/>
<gene>
    <name evidence="1" type="ORF">SVIO_103810</name>
</gene>
<dbReference type="Proteomes" id="UP000301309">
    <property type="component" value="Unassembled WGS sequence"/>
</dbReference>
<evidence type="ECO:0000313" key="1">
    <source>
        <dbReference type="EMBL" id="GDY59758.1"/>
    </source>
</evidence>
<evidence type="ECO:0000313" key="2">
    <source>
        <dbReference type="Proteomes" id="UP000301309"/>
    </source>
</evidence>
<dbReference type="InterPro" id="IPR036188">
    <property type="entry name" value="FAD/NAD-bd_sf"/>
</dbReference>
<sequence length="368" mass="37553">MRFGTASAPCTVVTPKARATRAAAAPTGALGVYGEILAAQKAVRAVGIQEVVESGEVLGAESGGGDAADAPQAAVGVAADRLAALTFDVDGDGALVLDGEAGGCQHRAPVRATVRNVLVVEAVGRGVGALFGALPVLRGAGRQEAGEVCELDDGEQPAGGEQFADAPEGAVGVGHVVHRGRGPHRPYCHGWEVRDKSIGILATSPASIHHAWLFRQLADDLIYFTRSTELDAETRARFAARNIRIIETDVKEVVSEEGALAGVRLTDGTFVGRRVLAVATQMQARTEGLEGLKLPMEDLPDNMGRRFASSMAGTTEVAGVWVAGNATDLTAQVGASAAAGALAGSHINALLATADTDAALAAGQKTTG</sequence>
<reference evidence="1 2" key="1">
    <citation type="journal article" date="2020" name="Int. J. Syst. Evol. Microbiol.">
        <title>Reclassification of Streptomyces castelarensis and Streptomyces sporoclivatus as later heterotypic synonyms of Streptomyces antimycoticus.</title>
        <authorList>
            <person name="Komaki H."/>
            <person name="Tamura T."/>
        </authorList>
    </citation>
    <scope>NUCLEOTIDE SEQUENCE [LARGE SCALE GENOMIC DNA]</scope>
    <source>
        <strain evidence="1 2">NBRC 13459</strain>
    </source>
</reference>
<accession>A0A4D4LMV1</accession>